<evidence type="ECO:0000313" key="8">
    <source>
        <dbReference type="EMBL" id="RVW96142.1"/>
    </source>
</evidence>
<dbReference type="SUPFAM" id="SSF48371">
    <property type="entry name" value="ARM repeat"/>
    <property type="match status" value="1"/>
</dbReference>
<dbReference type="Pfam" id="PF20168">
    <property type="entry name" value="PDS5"/>
    <property type="match status" value="1"/>
</dbReference>
<evidence type="ECO:0000256" key="4">
    <source>
        <dbReference type="ARBA" id="ARBA00022776"/>
    </source>
</evidence>
<keyword evidence="3" id="KW-0227">DNA damage</keyword>
<keyword evidence="4" id="KW-0498">Mitosis</keyword>
<dbReference type="EMBL" id="QGNW01000109">
    <property type="protein sequence ID" value="RVW96142.1"/>
    <property type="molecule type" value="Genomic_DNA"/>
</dbReference>
<reference evidence="8 9" key="1">
    <citation type="journal article" date="2018" name="PLoS Genet.">
        <title>Population sequencing reveals clonal diversity and ancestral inbreeding in the grapevine cultivar Chardonnay.</title>
        <authorList>
            <person name="Roach M.J."/>
            <person name="Johnson D.L."/>
            <person name="Bohlmann J."/>
            <person name="van Vuuren H.J."/>
            <person name="Jones S.J."/>
            <person name="Pretorius I.S."/>
            <person name="Schmidt S.A."/>
            <person name="Borneman A.R."/>
        </authorList>
    </citation>
    <scope>NUCLEOTIDE SEQUENCE [LARGE SCALE GENOMIC DNA]</scope>
    <source>
        <strain evidence="9">cv. Chardonnay</strain>
        <tissue evidence="8">Leaf</tissue>
    </source>
</reference>
<evidence type="ECO:0000256" key="7">
    <source>
        <dbReference type="ARBA" id="ARBA00023306"/>
    </source>
</evidence>
<evidence type="ECO:0000256" key="1">
    <source>
        <dbReference type="ARBA" id="ARBA00004123"/>
    </source>
</evidence>
<dbReference type="GO" id="GO:0007064">
    <property type="term" value="P:mitotic sister chromatid cohesion"/>
    <property type="evidence" value="ECO:0007669"/>
    <property type="project" value="InterPro"/>
</dbReference>
<dbReference type="PANTHER" id="PTHR12663:SF3">
    <property type="entry name" value="SISTER CHROMATID COHESION PROTEIN PDS5 HOMOLOG C"/>
    <property type="match status" value="1"/>
</dbReference>
<dbReference type="GO" id="GO:0006281">
    <property type="term" value="P:DNA repair"/>
    <property type="evidence" value="ECO:0007669"/>
    <property type="project" value="UniProtKB-KW"/>
</dbReference>
<keyword evidence="2" id="KW-0132">Cell division</keyword>
<dbReference type="GO" id="GO:0005634">
    <property type="term" value="C:nucleus"/>
    <property type="evidence" value="ECO:0007669"/>
    <property type="project" value="UniProtKB-SubCell"/>
</dbReference>
<proteinExistence type="predicted"/>
<sequence length="262" mass="29781">MQTAVCPAMKALVVKELLNHLDVDVRVVVASCISEITRITAPDAPYDDDQMKEIFELIVATFENLSDTSSRSYPKRVSILETVAKVRSCVVMLDLECDSLIIKMFKHFLGTIRWELNYGARMFTCPFIYYYYSFGSFFMCGRKEISWETHSDDVYSSMETIMTLVLEESEEVSPELLAPLLDSLRVGNQDVLLIARKLGKKVIQNCALKLRPYMMQAVEFMGFPLDNYYEIVASICQETSDAIKHNDANVSNECVGLGPLLW</sequence>
<name>A0A438IHC6_VITVI</name>
<dbReference type="AlphaFoldDB" id="A0A438IHC6"/>
<keyword evidence="7" id="KW-0131">Cell cycle</keyword>
<keyword evidence="5" id="KW-0234">DNA repair</keyword>
<comment type="subcellular location">
    <subcellularLocation>
        <location evidence="1">Nucleus</location>
    </subcellularLocation>
</comment>
<dbReference type="InterPro" id="IPR016024">
    <property type="entry name" value="ARM-type_fold"/>
</dbReference>
<comment type="caution">
    <text evidence="8">The sequence shown here is derived from an EMBL/GenBank/DDBJ whole genome shotgun (WGS) entry which is preliminary data.</text>
</comment>
<dbReference type="PANTHER" id="PTHR12663">
    <property type="entry name" value="ANDROGEN INDUCED INHIBITOR OF PROLIFERATION AS3 / PDS5-RELATED"/>
    <property type="match status" value="1"/>
</dbReference>
<evidence type="ECO:0000256" key="3">
    <source>
        <dbReference type="ARBA" id="ARBA00022763"/>
    </source>
</evidence>
<dbReference type="GO" id="GO:0035825">
    <property type="term" value="P:homologous recombination"/>
    <property type="evidence" value="ECO:0007669"/>
    <property type="project" value="UniProtKB-ARBA"/>
</dbReference>
<evidence type="ECO:0000256" key="6">
    <source>
        <dbReference type="ARBA" id="ARBA00023242"/>
    </source>
</evidence>
<keyword evidence="6" id="KW-0539">Nucleus</keyword>
<evidence type="ECO:0000256" key="2">
    <source>
        <dbReference type="ARBA" id="ARBA00022618"/>
    </source>
</evidence>
<organism evidence="8 9">
    <name type="scientific">Vitis vinifera</name>
    <name type="common">Grape</name>
    <dbReference type="NCBI Taxonomy" id="29760"/>
    <lineage>
        <taxon>Eukaryota</taxon>
        <taxon>Viridiplantae</taxon>
        <taxon>Streptophyta</taxon>
        <taxon>Embryophyta</taxon>
        <taxon>Tracheophyta</taxon>
        <taxon>Spermatophyta</taxon>
        <taxon>Magnoliopsida</taxon>
        <taxon>eudicotyledons</taxon>
        <taxon>Gunneridae</taxon>
        <taxon>Pentapetalae</taxon>
        <taxon>rosids</taxon>
        <taxon>Vitales</taxon>
        <taxon>Vitaceae</taxon>
        <taxon>Viteae</taxon>
        <taxon>Vitis</taxon>
    </lineage>
</organism>
<dbReference type="InterPro" id="IPR039776">
    <property type="entry name" value="Pds5"/>
</dbReference>
<protein>
    <submittedName>
        <fullName evidence="8">Sister chromatid cohesion protein PDS5</fullName>
    </submittedName>
</protein>
<accession>A0A438IHC6</accession>
<evidence type="ECO:0000313" key="9">
    <source>
        <dbReference type="Proteomes" id="UP000288805"/>
    </source>
</evidence>
<dbReference type="Proteomes" id="UP000288805">
    <property type="component" value="Unassembled WGS sequence"/>
</dbReference>
<evidence type="ECO:0000256" key="5">
    <source>
        <dbReference type="ARBA" id="ARBA00023204"/>
    </source>
</evidence>
<dbReference type="GO" id="GO:0051301">
    <property type="term" value="P:cell division"/>
    <property type="evidence" value="ECO:0007669"/>
    <property type="project" value="UniProtKB-KW"/>
</dbReference>
<gene>
    <name evidence="8" type="primary">PDS5_0</name>
    <name evidence="8" type="ORF">CK203_037812</name>
</gene>